<name>A0ABD6ET47_9BILA</name>
<evidence type="ECO:0000313" key="2">
    <source>
        <dbReference type="Proteomes" id="UP001608902"/>
    </source>
</evidence>
<keyword evidence="2" id="KW-1185">Reference proteome</keyword>
<dbReference type="EMBL" id="JBGFUD010010755">
    <property type="protein sequence ID" value="MFH4982998.1"/>
    <property type="molecule type" value="Genomic_DNA"/>
</dbReference>
<sequence>MASRYFLITVISELSSTIDVLSENRPLMVPRPFGLMFPTQPLLECVRLTILGNDTSSSFEIAYRSGNRRRSIIGRIIMNGNRLSLEFAPMLAPQFCIVTNTMVGELSSKDAIVLAQSDMVPSCTNHLVLSRHRTEINTSDYYQLITRLGGNTMSNLLVEIPCESFQ</sequence>
<protein>
    <submittedName>
        <fullName evidence="1">Uncharacterized protein</fullName>
    </submittedName>
</protein>
<dbReference type="Proteomes" id="UP001608902">
    <property type="component" value="Unassembled WGS sequence"/>
</dbReference>
<comment type="caution">
    <text evidence="1">The sequence shown here is derived from an EMBL/GenBank/DDBJ whole genome shotgun (WGS) entry which is preliminary data.</text>
</comment>
<dbReference type="AlphaFoldDB" id="A0ABD6ET47"/>
<evidence type="ECO:0000313" key="1">
    <source>
        <dbReference type="EMBL" id="MFH4982998.1"/>
    </source>
</evidence>
<organism evidence="1 2">
    <name type="scientific">Gnathostoma spinigerum</name>
    <dbReference type="NCBI Taxonomy" id="75299"/>
    <lineage>
        <taxon>Eukaryota</taxon>
        <taxon>Metazoa</taxon>
        <taxon>Ecdysozoa</taxon>
        <taxon>Nematoda</taxon>
        <taxon>Chromadorea</taxon>
        <taxon>Rhabditida</taxon>
        <taxon>Spirurina</taxon>
        <taxon>Gnathostomatomorpha</taxon>
        <taxon>Gnathostomatoidea</taxon>
        <taxon>Gnathostomatidae</taxon>
        <taxon>Gnathostoma</taxon>
    </lineage>
</organism>
<gene>
    <name evidence="1" type="ORF">AB6A40_009707</name>
</gene>
<proteinExistence type="predicted"/>
<reference evidence="1 2" key="1">
    <citation type="submission" date="2024-08" db="EMBL/GenBank/DDBJ databases">
        <title>Gnathostoma spinigerum genome.</title>
        <authorList>
            <person name="Gonzalez-Bertolin B."/>
            <person name="Monzon S."/>
            <person name="Zaballos A."/>
            <person name="Jimenez P."/>
            <person name="Dekumyoy P."/>
            <person name="Varona S."/>
            <person name="Cuesta I."/>
            <person name="Sumanam S."/>
            <person name="Adisakwattana P."/>
            <person name="Gasser R.B."/>
            <person name="Hernandez-Gonzalez A."/>
            <person name="Young N.D."/>
            <person name="Perteguer M.J."/>
        </authorList>
    </citation>
    <scope>NUCLEOTIDE SEQUENCE [LARGE SCALE GENOMIC DNA]</scope>
    <source>
        <strain evidence="1">AL3</strain>
        <tissue evidence="1">Liver</tissue>
    </source>
</reference>
<accession>A0ABD6ET47</accession>